<organism evidence="2 3">
    <name type="scientific">Discina gigas</name>
    <dbReference type="NCBI Taxonomy" id="1032678"/>
    <lineage>
        <taxon>Eukaryota</taxon>
        <taxon>Fungi</taxon>
        <taxon>Dikarya</taxon>
        <taxon>Ascomycota</taxon>
        <taxon>Pezizomycotina</taxon>
        <taxon>Pezizomycetes</taxon>
        <taxon>Pezizales</taxon>
        <taxon>Discinaceae</taxon>
        <taxon>Discina</taxon>
    </lineage>
</organism>
<accession>A0ABR3GLM3</accession>
<keyword evidence="3" id="KW-1185">Reference proteome</keyword>
<evidence type="ECO:0000313" key="2">
    <source>
        <dbReference type="EMBL" id="KAL0636817.1"/>
    </source>
</evidence>
<name>A0ABR3GLM3_9PEZI</name>
<feature type="compositionally biased region" description="Pro residues" evidence="1">
    <location>
        <begin position="457"/>
        <end position="468"/>
    </location>
</feature>
<feature type="compositionally biased region" description="Polar residues" evidence="1">
    <location>
        <begin position="502"/>
        <end position="512"/>
    </location>
</feature>
<gene>
    <name evidence="2" type="ORF">Q9L58_004175</name>
</gene>
<sequence>MSPNITPKEAIYDPTAPPWPPSIYPRPRHVVVGTDEHKVRVTSNLLPDSPFASTAPLNNQVFIPRLDGSRQLYVEKKEPAWLTGAHGLPKPAKVHLPLPHWYKQHTALRAQKLTKNVGRPAANGPDPASRKIDVCLEAFESDPEKLKRVPVVVLPPAPCLDAADTGWPRPMVRADVLEIIGPSVSKTQTEAQEADAIHQPEVVHETAAAHQRRRSQSCVCATGWYCPVHRSDGNYPAEAYYETSIDLDGASDEETQSTDENETSHEGLTYKNKIPQIVIVEPQSVDEKETSHKGLVNLNNFVFPPRDPGYQKPAVFKCKEASRQSLAKLNNFVFPPRGPDYQKPAVSRYKITPKVVEEEVETTYEEAIAATYAILTRNERKCTCPPQSGTKIFGNTPFWMKRKEKEKDGMIVLKERNPSITEVRHYEGCILCTPTPSPRSSEEDIGREFFAPSKQNPGPPPSSPPPFPNAEGRSEYQPGFGRRSTLLPVGFNRSDAMFEGLPNSTEPGPSNRSIEDLTDSSSQSTEVAHSPYNSQSYHDGHRISLDNLSQTLGRTGAHASSPDLQDGGLAISESQHIPNLLPRGSTELLTGANAAGSSRGRKQYPGYDASRRSPDSDETIPTRRGSIFNRGALVPDLENGGVKCFPFSSRPIFPKNHGIMRLPDRDIPRPGAGTSPQAIGVDGVYETIDLEMVDLHEPESAIIPRNSGTQSRLERAKGVVAGVVVVLSSPEILKSQVRKFWTWCRVQKWAIFLLGVLFCITIASIT</sequence>
<proteinExistence type="predicted"/>
<feature type="compositionally biased region" description="Polar residues" evidence="1">
    <location>
        <begin position="519"/>
        <end position="537"/>
    </location>
</feature>
<feature type="region of interest" description="Disordered" evidence="1">
    <location>
        <begin position="449"/>
        <end position="540"/>
    </location>
</feature>
<protein>
    <submittedName>
        <fullName evidence="2">Uncharacterized protein</fullName>
    </submittedName>
</protein>
<reference evidence="2 3" key="1">
    <citation type="submission" date="2024-02" db="EMBL/GenBank/DDBJ databases">
        <title>Discinaceae phylogenomics.</title>
        <authorList>
            <person name="Dirks A.C."/>
            <person name="James T.Y."/>
        </authorList>
    </citation>
    <scope>NUCLEOTIDE SEQUENCE [LARGE SCALE GENOMIC DNA]</scope>
    <source>
        <strain evidence="2 3">ACD0624</strain>
    </source>
</reference>
<dbReference type="EMBL" id="JBBBZM010000043">
    <property type="protein sequence ID" value="KAL0636817.1"/>
    <property type="molecule type" value="Genomic_DNA"/>
</dbReference>
<comment type="caution">
    <text evidence="2">The sequence shown here is derived from an EMBL/GenBank/DDBJ whole genome shotgun (WGS) entry which is preliminary data.</text>
</comment>
<dbReference type="Proteomes" id="UP001447188">
    <property type="component" value="Unassembled WGS sequence"/>
</dbReference>
<evidence type="ECO:0000256" key="1">
    <source>
        <dbReference type="SAM" id="MobiDB-lite"/>
    </source>
</evidence>
<evidence type="ECO:0000313" key="3">
    <source>
        <dbReference type="Proteomes" id="UP001447188"/>
    </source>
</evidence>
<feature type="region of interest" description="Disordered" evidence="1">
    <location>
        <begin position="590"/>
        <end position="624"/>
    </location>
</feature>